<keyword evidence="12 14" id="KW-0067">ATP-binding</keyword>
<keyword evidence="15" id="KW-0548">Nucleotidyltransferase</keyword>
<dbReference type="RefSeq" id="WP_377152509.1">
    <property type="nucleotide sequence ID" value="NZ_JBHSAF010000014.1"/>
</dbReference>
<evidence type="ECO:0000256" key="3">
    <source>
        <dbReference type="ARBA" id="ARBA00001522"/>
    </source>
</evidence>
<comment type="pathway">
    <text evidence="5 14">Cofactor biosynthesis; adenosylcobalamin biosynthesis; adenosylcobalamin from cob(II)yrinate a,c-diamide: step 6/7.</text>
</comment>
<evidence type="ECO:0000256" key="11">
    <source>
        <dbReference type="ARBA" id="ARBA00022777"/>
    </source>
</evidence>
<evidence type="ECO:0000256" key="4">
    <source>
        <dbReference type="ARBA" id="ARBA00003889"/>
    </source>
</evidence>
<comment type="catalytic activity">
    <reaction evidence="1 14">
        <text>adenosylcob(III)inamide + ATP = adenosylcob(III)inamide phosphate + ADP + H(+)</text>
        <dbReference type="Rhea" id="RHEA:15769"/>
        <dbReference type="ChEBI" id="CHEBI:2480"/>
        <dbReference type="ChEBI" id="CHEBI:15378"/>
        <dbReference type="ChEBI" id="CHEBI:30616"/>
        <dbReference type="ChEBI" id="CHEBI:58502"/>
        <dbReference type="ChEBI" id="CHEBI:456216"/>
        <dbReference type="EC" id="2.7.1.156"/>
    </reaction>
</comment>
<evidence type="ECO:0000256" key="14">
    <source>
        <dbReference type="PIRNR" id="PIRNR006135"/>
    </source>
</evidence>
<keyword evidence="16" id="KW-1185">Reference proteome</keyword>
<comment type="similarity">
    <text evidence="7 14">Belongs to the CobU/CobP family.</text>
</comment>
<dbReference type="InterPro" id="IPR003203">
    <property type="entry name" value="CobU/CobP"/>
</dbReference>
<dbReference type="Proteomes" id="UP001595692">
    <property type="component" value="Unassembled WGS sequence"/>
</dbReference>
<evidence type="ECO:0000256" key="5">
    <source>
        <dbReference type="ARBA" id="ARBA00004692"/>
    </source>
</evidence>
<reference evidence="16" key="1">
    <citation type="journal article" date="2019" name="Int. J. Syst. Evol. Microbiol.">
        <title>The Global Catalogue of Microorganisms (GCM) 10K type strain sequencing project: providing services to taxonomists for standard genome sequencing and annotation.</title>
        <authorList>
            <consortium name="The Broad Institute Genomics Platform"/>
            <consortium name="The Broad Institute Genome Sequencing Center for Infectious Disease"/>
            <person name="Wu L."/>
            <person name="Ma J."/>
        </authorList>
    </citation>
    <scope>NUCLEOTIDE SEQUENCE [LARGE SCALE GENOMIC DNA]</scope>
    <source>
        <strain evidence="16">CCUG 54939</strain>
    </source>
</reference>
<sequence>MANVILILGGARSGKSAYAEQRAAHYAQVHCLVTAWAGDAEMQARIARHQADRPAHWVTVETGRELAAAITEQAATQRCLLVDCLTLWLCRCLHDDDGVPCPDTSLARHKEELAQALRHAEGTVILIANELGLGIVPLGEVNRRFVDEAGWLNQAMARLADEVWLVTAGLPMRLK</sequence>
<dbReference type="InterPro" id="IPR027417">
    <property type="entry name" value="P-loop_NTPase"/>
</dbReference>
<evidence type="ECO:0000256" key="1">
    <source>
        <dbReference type="ARBA" id="ARBA00000312"/>
    </source>
</evidence>
<evidence type="ECO:0000256" key="7">
    <source>
        <dbReference type="ARBA" id="ARBA00007490"/>
    </source>
</evidence>
<dbReference type="PANTHER" id="PTHR34848:SF1">
    <property type="entry name" value="BIFUNCTIONAL ADENOSYLCOBALAMIN BIOSYNTHESIS PROTEIN COBU"/>
    <property type="match status" value="1"/>
</dbReference>
<keyword evidence="9 14" id="KW-0808">Transferase</keyword>
<dbReference type="EC" id="2.7.1.156" evidence="14"/>
<accession>A0ABV8CPG5</accession>
<keyword evidence="8 14" id="KW-0169">Cobalamin biosynthesis</keyword>
<dbReference type="GO" id="GO:0008820">
    <property type="term" value="F:cobinamide phosphate guanylyltransferase activity"/>
    <property type="evidence" value="ECO:0007669"/>
    <property type="project" value="UniProtKB-EC"/>
</dbReference>
<evidence type="ECO:0000256" key="2">
    <source>
        <dbReference type="ARBA" id="ARBA00000711"/>
    </source>
</evidence>
<dbReference type="CDD" id="cd00544">
    <property type="entry name" value="CobU"/>
    <property type="match status" value="1"/>
</dbReference>
<organism evidence="15 16">
    <name type="scientific">Pseudaeromonas sharmana</name>
    <dbReference type="NCBI Taxonomy" id="328412"/>
    <lineage>
        <taxon>Bacteria</taxon>
        <taxon>Pseudomonadati</taxon>
        <taxon>Pseudomonadota</taxon>
        <taxon>Gammaproteobacteria</taxon>
        <taxon>Aeromonadales</taxon>
        <taxon>Aeromonadaceae</taxon>
        <taxon>Pseudaeromonas</taxon>
    </lineage>
</organism>
<evidence type="ECO:0000256" key="13">
    <source>
        <dbReference type="ARBA" id="ARBA00023134"/>
    </source>
</evidence>
<comment type="caution">
    <text evidence="15">The sequence shown here is derived from an EMBL/GenBank/DDBJ whole genome shotgun (WGS) entry which is preliminary data.</text>
</comment>
<dbReference type="Pfam" id="PF02283">
    <property type="entry name" value="CobU"/>
    <property type="match status" value="1"/>
</dbReference>
<dbReference type="SUPFAM" id="SSF52540">
    <property type="entry name" value="P-loop containing nucleoside triphosphate hydrolases"/>
    <property type="match status" value="1"/>
</dbReference>
<dbReference type="NCBIfam" id="NF004469">
    <property type="entry name" value="PRK05800.1"/>
    <property type="match status" value="1"/>
</dbReference>
<proteinExistence type="inferred from homology"/>
<evidence type="ECO:0000256" key="10">
    <source>
        <dbReference type="ARBA" id="ARBA00022741"/>
    </source>
</evidence>
<evidence type="ECO:0000256" key="6">
    <source>
        <dbReference type="ARBA" id="ARBA00005159"/>
    </source>
</evidence>
<evidence type="ECO:0000313" key="15">
    <source>
        <dbReference type="EMBL" id="MFC3914043.1"/>
    </source>
</evidence>
<comment type="pathway">
    <text evidence="6 14">Cofactor biosynthesis; adenosylcobalamin biosynthesis; adenosylcobalamin from cob(II)yrinate a,c-diamide: step 5/7.</text>
</comment>
<gene>
    <name evidence="15" type="primary">cobU</name>
    <name evidence="15" type="ORF">ACFOSS_11260</name>
</gene>
<keyword evidence="11 14" id="KW-0418">Kinase</keyword>
<comment type="function">
    <text evidence="4 14">Catalyzes ATP-dependent phosphorylation of adenosylcobinamide and addition of GMP to adenosylcobinamide phosphate.</text>
</comment>
<keyword evidence="10 14" id="KW-0547">Nucleotide-binding</keyword>
<dbReference type="PIRSF" id="PIRSF006135">
    <property type="entry name" value="CobU"/>
    <property type="match status" value="1"/>
</dbReference>
<dbReference type="EMBL" id="JBHSAF010000014">
    <property type="protein sequence ID" value="MFC3914043.1"/>
    <property type="molecule type" value="Genomic_DNA"/>
</dbReference>
<dbReference type="PANTHER" id="PTHR34848">
    <property type="match status" value="1"/>
</dbReference>
<comment type="catalytic activity">
    <reaction evidence="3">
        <text>adenosylcob(III)inamide + GTP = adenosylcob(III)inamide phosphate + GDP + H(+)</text>
        <dbReference type="Rhea" id="RHEA:15765"/>
        <dbReference type="ChEBI" id="CHEBI:2480"/>
        <dbReference type="ChEBI" id="CHEBI:15378"/>
        <dbReference type="ChEBI" id="CHEBI:37565"/>
        <dbReference type="ChEBI" id="CHEBI:58189"/>
        <dbReference type="ChEBI" id="CHEBI:58502"/>
        <dbReference type="EC" id="2.7.1.156"/>
    </reaction>
</comment>
<dbReference type="GO" id="GO:0043752">
    <property type="term" value="F:adenosylcobinamide kinase activity"/>
    <property type="evidence" value="ECO:0007669"/>
    <property type="project" value="UniProtKB-EC"/>
</dbReference>
<keyword evidence="13 14" id="KW-0342">GTP-binding</keyword>
<evidence type="ECO:0000313" key="16">
    <source>
        <dbReference type="Proteomes" id="UP001595692"/>
    </source>
</evidence>
<name>A0ABV8CPG5_9GAMM</name>
<dbReference type="EC" id="2.7.7.62" evidence="14"/>
<evidence type="ECO:0000256" key="9">
    <source>
        <dbReference type="ARBA" id="ARBA00022679"/>
    </source>
</evidence>
<evidence type="ECO:0000256" key="8">
    <source>
        <dbReference type="ARBA" id="ARBA00022573"/>
    </source>
</evidence>
<dbReference type="Gene3D" id="3.40.50.300">
    <property type="entry name" value="P-loop containing nucleotide triphosphate hydrolases"/>
    <property type="match status" value="1"/>
</dbReference>
<evidence type="ECO:0000256" key="12">
    <source>
        <dbReference type="ARBA" id="ARBA00022840"/>
    </source>
</evidence>
<comment type="catalytic activity">
    <reaction evidence="2 14">
        <text>adenosylcob(III)inamide phosphate + GTP + H(+) = adenosylcob(III)inamide-GDP + diphosphate</text>
        <dbReference type="Rhea" id="RHEA:22712"/>
        <dbReference type="ChEBI" id="CHEBI:15378"/>
        <dbReference type="ChEBI" id="CHEBI:33019"/>
        <dbReference type="ChEBI" id="CHEBI:37565"/>
        <dbReference type="ChEBI" id="CHEBI:58502"/>
        <dbReference type="ChEBI" id="CHEBI:60487"/>
        <dbReference type="EC" id="2.7.7.62"/>
    </reaction>
</comment>
<protein>
    <recommendedName>
        <fullName evidence="14">Bifunctional adenosylcobalamin biosynthesis protein</fullName>
        <ecNumber evidence="14">2.7.1.156</ecNumber>
        <ecNumber evidence="14">2.7.7.62</ecNumber>
    </recommendedName>
</protein>